<accession>A0ABW3FRQ9</accession>
<proteinExistence type="predicted"/>
<gene>
    <name evidence="1" type="ORF">ACFQ16_15915</name>
</gene>
<dbReference type="Proteomes" id="UP001597018">
    <property type="component" value="Unassembled WGS sequence"/>
</dbReference>
<dbReference type="RefSeq" id="WP_263248868.1">
    <property type="nucleotide sequence ID" value="NZ_BAABLT010000004.1"/>
</dbReference>
<reference evidence="2" key="1">
    <citation type="journal article" date="2019" name="Int. J. Syst. Evol. Microbiol.">
        <title>The Global Catalogue of Microorganisms (GCM) 10K type strain sequencing project: providing services to taxonomists for standard genome sequencing and annotation.</title>
        <authorList>
            <consortium name="The Broad Institute Genomics Platform"/>
            <consortium name="The Broad Institute Genome Sequencing Center for Infectious Disease"/>
            <person name="Wu L."/>
            <person name="Ma J."/>
        </authorList>
    </citation>
    <scope>NUCLEOTIDE SEQUENCE [LARGE SCALE GENOMIC DNA]</scope>
    <source>
        <strain evidence="2">CCUG 56401</strain>
    </source>
</reference>
<name>A0ABW3FRQ9_9PSEU</name>
<protein>
    <submittedName>
        <fullName evidence="1">Type VII secretion target</fullName>
    </submittedName>
</protein>
<evidence type="ECO:0000313" key="1">
    <source>
        <dbReference type="EMBL" id="MFD0921234.1"/>
    </source>
</evidence>
<evidence type="ECO:0000313" key="2">
    <source>
        <dbReference type="Proteomes" id="UP001597018"/>
    </source>
</evidence>
<dbReference type="InterPro" id="IPR022536">
    <property type="entry name" value="EspC"/>
</dbReference>
<keyword evidence="2" id="KW-1185">Reference proteome</keyword>
<organism evidence="1 2">
    <name type="scientific">Saccharopolyspora rosea</name>
    <dbReference type="NCBI Taxonomy" id="524884"/>
    <lineage>
        <taxon>Bacteria</taxon>
        <taxon>Bacillati</taxon>
        <taxon>Actinomycetota</taxon>
        <taxon>Actinomycetes</taxon>
        <taxon>Pseudonocardiales</taxon>
        <taxon>Pseudonocardiaceae</taxon>
        <taxon>Saccharopolyspora</taxon>
    </lineage>
</organism>
<dbReference type="EMBL" id="JBHTIW010000011">
    <property type="protein sequence ID" value="MFD0921234.1"/>
    <property type="molecule type" value="Genomic_DNA"/>
</dbReference>
<comment type="caution">
    <text evidence="1">The sequence shown here is derived from an EMBL/GenBank/DDBJ whole genome shotgun (WGS) entry which is preliminary data.</text>
</comment>
<dbReference type="Pfam" id="PF10824">
    <property type="entry name" value="T7SS_ESX_EspC"/>
    <property type="match status" value="1"/>
</dbReference>
<sequence length="105" mass="10524">MAGFELPPDQLRAHANELDAHASALGTAADAANQVQLGADAYGQICAFLPPSLSAAGGTVAETVRAAANAVESLSTALRDAVADHEAQDAEIADALARLSKELGG</sequence>